<accession>A0AAV0P4R0</accession>
<dbReference type="EMBL" id="CAMGYJ010000008">
    <property type="protein sequence ID" value="CAI0465602.1"/>
    <property type="molecule type" value="Genomic_DNA"/>
</dbReference>
<gene>
    <name evidence="1" type="ORF">LITE_LOCUS36686</name>
</gene>
<organism evidence="1 2">
    <name type="scientific">Linum tenue</name>
    <dbReference type="NCBI Taxonomy" id="586396"/>
    <lineage>
        <taxon>Eukaryota</taxon>
        <taxon>Viridiplantae</taxon>
        <taxon>Streptophyta</taxon>
        <taxon>Embryophyta</taxon>
        <taxon>Tracheophyta</taxon>
        <taxon>Spermatophyta</taxon>
        <taxon>Magnoliopsida</taxon>
        <taxon>eudicotyledons</taxon>
        <taxon>Gunneridae</taxon>
        <taxon>Pentapetalae</taxon>
        <taxon>rosids</taxon>
        <taxon>fabids</taxon>
        <taxon>Malpighiales</taxon>
        <taxon>Linaceae</taxon>
        <taxon>Linum</taxon>
    </lineage>
</organism>
<sequence length="32" mass="3716">MRKLIDRTHQGSRIFELACPSGLRRIHVAVRV</sequence>
<evidence type="ECO:0000313" key="1">
    <source>
        <dbReference type="EMBL" id="CAI0465602.1"/>
    </source>
</evidence>
<proteinExistence type="predicted"/>
<name>A0AAV0P4R0_9ROSI</name>
<protein>
    <submittedName>
        <fullName evidence="1">Uncharacterized protein</fullName>
    </submittedName>
</protein>
<reference evidence="1" key="1">
    <citation type="submission" date="2022-08" db="EMBL/GenBank/DDBJ databases">
        <authorList>
            <person name="Gutierrez-Valencia J."/>
        </authorList>
    </citation>
    <scope>NUCLEOTIDE SEQUENCE</scope>
</reference>
<keyword evidence="2" id="KW-1185">Reference proteome</keyword>
<evidence type="ECO:0000313" key="2">
    <source>
        <dbReference type="Proteomes" id="UP001154282"/>
    </source>
</evidence>
<comment type="caution">
    <text evidence="1">The sequence shown here is derived from an EMBL/GenBank/DDBJ whole genome shotgun (WGS) entry which is preliminary data.</text>
</comment>
<dbReference type="Proteomes" id="UP001154282">
    <property type="component" value="Unassembled WGS sequence"/>
</dbReference>
<dbReference type="AlphaFoldDB" id="A0AAV0P4R0"/>